<reference evidence="2" key="1">
    <citation type="submission" date="2015-04" db="UniProtKB">
        <authorList>
            <consortium name="EnsemblPlants"/>
        </authorList>
    </citation>
    <scope>IDENTIFICATION</scope>
</reference>
<accession>A0A0E0BIH4</accession>
<name>A0A0E0BIH4_9ORYZ</name>
<keyword evidence="3" id="KW-1185">Reference proteome</keyword>
<dbReference type="HOGENOM" id="CLU_2376252_0_0_1"/>
<dbReference type="EnsemblPlants" id="OGLUM11G11330.1">
    <property type="protein sequence ID" value="OGLUM11G11330.1"/>
    <property type="gene ID" value="OGLUM11G11330"/>
</dbReference>
<protein>
    <submittedName>
        <fullName evidence="2">Uncharacterized protein</fullName>
    </submittedName>
</protein>
<dbReference type="AlphaFoldDB" id="A0A0E0BIH4"/>
<sequence>MRMASRGRKGEGRGDVARAHCLDGGGVGPGVDIDTVEGKRNACGVDMAHADSRLRPMETEDAKAWTRRAKFTRATSWEAAKGKTANSPSRFHVRC</sequence>
<feature type="region of interest" description="Disordered" evidence="1">
    <location>
        <begin position="1"/>
        <end position="33"/>
    </location>
</feature>
<dbReference type="Gramene" id="OGLUM11G11330.1">
    <property type="protein sequence ID" value="OGLUM11G11330.1"/>
    <property type="gene ID" value="OGLUM11G11330"/>
</dbReference>
<reference evidence="2" key="2">
    <citation type="submission" date="2018-05" db="EMBL/GenBank/DDBJ databases">
        <title>OgluRS3 (Oryza glumaepatula Reference Sequence Version 3).</title>
        <authorList>
            <person name="Zhang J."/>
            <person name="Kudrna D."/>
            <person name="Lee S."/>
            <person name="Talag J."/>
            <person name="Welchert J."/>
            <person name="Wing R.A."/>
        </authorList>
    </citation>
    <scope>NUCLEOTIDE SEQUENCE [LARGE SCALE GENOMIC DNA]</scope>
</reference>
<organism evidence="2">
    <name type="scientific">Oryza glumipatula</name>
    <dbReference type="NCBI Taxonomy" id="40148"/>
    <lineage>
        <taxon>Eukaryota</taxon>
        <taxon>Viridiplantae</taxon>
        <taxon>Streptophyta</taxon>
        <taxon>Embryophyta</taxon>
        <taxon>Tracheophyta</taxon>
        <taxon>Spermatophyta</taxon>
        <taxon>Magnoliopsida</taxon>
        <taxon>Liliopsida</taxon>
        <taxon>Poales</taxon>
        <taxon>Poaceae</taxon>
        <taxon>BOP clade</taxon>
        <taxon>Oryzoideae</taxon>
        <taxon>Oryzeae</taxon>
        <taxon>Oryzinae</taxon>
        <taxon>Oryza</taxon>
    </lineage>
</organism>
<proteinExistence type="predicted"/>
<evidence type="ECO:0000313" key="3">
    <source>
        <dbReference type="Proteomes" id="UP000026961"/>
    </source>
</evidence>
<dbReference type="Proteomes" id="UP000026961">
    <property type="component" value="Chromosome 11"/>
</dbReference>
<evidence type="ECO:0000256" key="1">
    <source>
        <dbReference type="SAM" id="MobiDB-lite"/>
    </source>
</evidence>
<evidence type="ECO:0000313" key="2">
    <source>
        <dbReference type="EnsemblPlants" id="OGLUM11G11330.1"/>
    </source>
</evidence>
<feature type="compositionally biased region" description="Basic and acidic residues" evidence="1">
    <location>
        <begin position="8"/>
        <end position="21"/>
    </location>
</feature>